<feature type="compositionally biased region" description="Basic and acidic residues" evidence="1">
    <location>
        <begin position="128"/>
        <end position="140"/>
    </location>
</feature>
<organism evidence="2 3">
    <name type="scientific">Tsukamurella spumae</name>
    <dbReference type="NCBI Taxonomy" id="44753"/>
    <lineage>
        <taxon>Bacteria</taxon>
        <taxon>Bacillati</taxon>
        <taxon>Actinomycetota</taxon>
        <taxon>Actinomycetes</taxon>
        <taxon>Mycobacteriales</taxon>
        <taxon>Tsukamurellaceae</taxon>
        <taxon>Tsukamurella</taxon>
    </lineage>
</organism>
<dbReference type="AlphaFoldDB" id="A0A846X911"/>
<feature type="compositionally biased region" description="Basic and acidic residues" evidence="1">
    <location>
        <begin position="93"/>
        <end position="103"/>
    </location>
</feature>
<evidence type="ECO:0000256" key="1">
    <source>
        <dbReference type="SAM" id="MobiDB-lite"/>
    </source>
</evidence>
<sequence>MSTLDHEQFSGRPSAATIVEAVDWAASHGKGIGAVAERLGTTPIDALLEVLDVWAASPESFRRPRPVEPPRATSQCSYCGVWFADVAAHESAHEERARGRAQRDPGTSARAEGPGHPSAGTPRARLQQAREDRAREERAESSLGGNERLVPAAIEWAALANRAARQGDDPRERTADPEADFTSVPEAVRDPEFARVVERAGLAAEYAALRDVIRDHLSLNDFRAVLATGSGKCSAVAKKLSTLPGYARDLGELLLSVPGHLEDDGERVQCHLCGLWMTSLAVHLSFHGIDSAEYRRRAGLAHDVPITSRARFIARTPEQIEQEWKPRVEPIGCTTMAEAAEWAAERGLGARGLARELSLTPNKVEEDFAAAGVAFISRSEQWRIRAELRSDPKDVLSVFQRALVGEAEQLVQEDGSLVHASGRLRTVLARWRAAAAAGRELAAFAFLDAADPGWRASPKERVDRGEFDNWGQAFRTEAMWRERMERVGWLGWSDAVRWAAAEHGAFAEIAQRLGCSEMSVAEKVKRFWEEPENLRAAEDLQLALPGEVYDDGAVVQCHVCGLWFKKVGVHCRVHGLDTATYQRRFGLGDARLSSTITHVRRADQGAEDVLQAKAAERNLERVEDLVSWALEHGLGMAELAKELEVSRGWLTDAFHDMGLAFPTVGEQMIVRARAEIAAGGNLSTPTDQDLRGWIKQLRSKRHRGLASNYYAVLDAVDPDWSLNEKARSERLGLDYRSPSSRKHDVFWEQRLRRAGWVSTAQAADWMVDLGASPVAVAVVMNVPVSTATARIRPAVPGYEVVGEVSGTPIEAPLRALLAHLRRGGTVETAPDPVRVWLEARANETRDRWVNRFLDEVAPGWRPENRSDYPPA</sequence>
<feature type="region of interest" description="Disordered" evidence="1">
    <location>
        <begin position="93"/>
        <end position="146"/>
    </location>
</feature>
<dbReference type="Proteomes" id="UP000582646">
    <property type="component" value="Unassembled WGS sequence"/>
</dbReference>
<dbReference type="InterPro" id="IPR041920">
    <property type="entry name" value="ROS/MUCR_sf"/>
</dbReference>
<dbReference type="Gene3D" id="1.10.10.1550">
    <property type="entry name" value="ROS/MUCR transcriptional regulator protein"/>
    <property type="match status" value="1"/>
</dbReference>
<proteinExistence type="predicted"/>
<evidence type="ECO:0008006" key="4">
    <source>
        <dbReference type="Google" id="ProtNLM"/>
    </source>
</evidence>
<dbReference type="RefSeq" id="WP_168547626.1">
    <property type="nucleotide sequence ID" value="NZ_BAAAKS010000029.1"/>
</dbReference>
<reference evidence="2 3" key="1">
    <citation type="submission" date="2020-04" db="EMBL/GenBank/DDBJ databases">
        <title>MicrobeNet Type strains.</title>
        <authorList>
            <person name="Nicholson A.C."/>
        </authorList>
    </citation>
    <scope>NUCLEOTIDE SEQUENCE [LARGE SCALE GENOMIC DNA]</scope>
    <source>
        <strain evidence="2 3">DSM 44113</strain>
    </source>
</reference>
<protein>
    <recommendedName>
        <fullName evidence="4">ROS/MUCR transcriptional regulator protein</fullName>
    </recommendedName>
</protein>
<keyword evidence="3" id="KW-1185">Reference proteome</keyword>
<comment type="caution">
    <text evidence="2">The sequence shown here is derived from an EMBL/GenBank/DDBJ whole genome shotgun (WGS) entry which is preliminary data.</text>
</comment>
<evidence type="ECO:0000313" key="3">
    <source>
        <dbReference type="Proteomes" id="UP000582646"/>
    </source>
</evidence>
<evidence type="ECO:0000313" key="2">
    <source>
        <dbReference type="EMBL" id="NKY20702.1"/>
    </source>
</evidence>
<name>A0A846X911_9ACTN</name>
<accession>A0A846X911</accession>
<dbReference type="EMBL" id="JAAXOQ010000040">
    <property type="protein sequence ID" value="NKY20702.1"/>
    <property type="molecule type" value="Genomic_DNA"/>
</dbReference>
<gene>
    <name evidence="2" type="ORF">HF999_20300</name>
</gene>